<dbReference type="Gene3D" id="3.30.230.10">
    <property type="match status" value="1"/>
</dbReference>
<evidence type="ECO:0000259" key="4">
    <source>
        <dbReference type="PROSITE" id="PS51722"/>
    </source>
</evidence>
<dbReference type="SUPFAM" id="SSF52540">
    <property type="entry name" value="P-loop containing nucleoside triphosphate hydrolases"/>
    <property type="match status" value="1"/>
</dbReference>
<feature type="domain" description="Tr-type G" evidence="4">
    <location>
        <begin position="1"/>
        <end position="246"/>
    </location>
</feature>
<dbReference type="InterPro" id="IPR027417">
    <property type="entry name" value="P-loop_NTPase"/>
</dbReference>
<dbReference type="Gene3D" id="2.40.30.10">
    <property type="entry name" value="Translation factors"/>
    <property type="match status" value="1"/>
</dbReference>
<dbReference type="CDD" id="cd04168">
    <property type="entry name" value="TetM_like"/>
    <property type="match status" value="1"/>
</dbReference>
<proteinExistence type="predicted"/>
<dbReference type="PANTHER" id="PTHR43261:SF1">
    <property type="entry name" value="RIBOSOME-RELEASING FACTOR 2, MITOCHONDRIAL"/>
    <property type="match status" value="1"/>
</dbReference>
<dbReference type="InterPro" id="IPR020568">
    <property type="entry name" value="Ribosomal_Su5_D2-typ_SF"/>
</dbReference>
<dbReference type="SUPFAM" id="SSF50447">
    <property type="entry name" value="Translation proteins"/>
    <property type="match status" value="1"/>
</dbReference>
<dbReference type="Gene3D" id="3.30.70.870">
    <property type="entry name" value="Elongation Factor G (Translational Gtpase), domain 3"/>
    <property type="match status" value="1"/>
</dbReference>
<dbReference type="PANTHER" id="PTHR43261">
    <property type="entry name" value="TRANSLATION ELONGATION FACTOR G-RELATED"/>
    <property type="match status" value="1"/>
</dbReference>
<dbReference type="InterPro" id="IPR009000">
    <property type="entry name" value="Transl_B-barrel_sf"/>
</dbReference>
<dbReference type="NCBIfam" id="TIGR00231">
    <property type="entry name" value="small_GTP"/>
    <property type="match status" value="1"/>
</dbReference>
<dbReference type="InterPro" id="IPR005225">
    <property type="entry name" value="Small_GTP-bd"/>
</dbReference>
<evidence type="ECO:0000256" key="1">
    <source>
        <dbReference type="ARBA" id="ARBA00022741"/>
    </source>
</evidence>
<evidence type="ECO:0000256" key="2">
    <source>
        <dbReference type="ARBA" id="ARBA00022917"/>
    </source>
</evidence>
<dbReference type="InterPro" id="IPR035647">
    <property type="entry name" value="EFG_III/V"/>
</dbReference>
<dbReference type="Pfam" id="PF00009">
    <property type="entry name" value="GTP_EFTU"/>
    <property type="match status" value="1"/>
</dbReference>
<keyword evidence="6" id="KW-1185">Reference proteome</keyword>
<keyword evidence="3" id="KW-0342">GTP-binding</keyword>
<gene>
    <name evidence="5" type="ORF">GCM10023176_06350</name>
</gene>
<evidence type="ECO:0000313" key="5">
    <source>
        <dbReference type="EMBL" id="GAA4563104.1"/>
    </source>
</evidence>
<dbReference type="InterPro" id="IPR041095">
    <property type="entry name" value="EFG_II"/>
</dbReference>
<accession>A0ABP8S659</accession>
<dbReference type="Proteomes" id="UP001500307">
    <property type="component" value="Unassembled WGS sequence"/>
</dbReference>
<dbReference type="Pfam" id="PF00679">
    <property type="entry name" value="EFG_C"/>
    <property type="match status" value="1"/>
</dbReference>
<protein>
    <submittedName>
        <fullName evidence="5">GTP-binding protein</fullName>
    </submittedName>
</protein>
<dbReference type="PROSITE" id="PS00301">
    <property type="entry name" value="G_TR_1"/>
    <property type="match status" value="1"/>
</dbReference>
<dbReference type="PROSITE" id="PS51722">
    <property type="entry name" value="G_TR_2"/>
    <property type="match status" value="1"/>
</dbReference>
<keyword evidence="2" id="KW-0648">Protein biosynthesis</keyword>
<organism evidence="5 6">
    <name type="scientific">Micromonospora coerulea</name>
    <dbReference type="NCBI Taxonomy" id="47856"/>
    <lineage>
        <taxon>Bacteria</taxon>
        <taxon>Bacillati</taxon>
        <taxon>Actinomycetota</taxon>
        <taxon>Actinomycetes</taxon>
        <taxon>Micromonosporales</taxon>
        <taxon>Micromonosporaceae</taxon>
        <taxon>Micromonospora</taxon>
    </lineage>
</organism>
<dbReference type="Gene3D" id="3.40.50.300">
    <property type="entry name" value="P-loop containing nucleotide triphosphate hydrolases"/>
    <property type="match status" value="1"/>
</dbReference>
<evidence type="ECO:0000313" key="6">
    <source>
        <dbReference type="Proteomes" id="UP001500307"/>
    </source>
</evidence>
<dbReference type="SUPFAM" id="SSF54980">
    <property type="entry name" value="EF-G C-terminal domain-like"/>
    <property type="match status" value="2"/>
</dbReference>
<dbReference type="InterPro" id="IPR004161">
    <property type="entry name" value="EFTu-like_2"/>
</dbReference>
<sequence>MGILAHVDAGKTSLTERLLHNAGVIDELGSVDDGSTRTDTMALERQRGITIRSAVVSFVVDGVTVNLIDTPGHPDFIAEVERVLGVLDGAVLVVSAVEGVQAQTRVLMRTLHRLRIPTLLFVNKVDRAGADPERVLRQLAEKLTPAVIATGRVDAPGTRAARCVPFGPDDAGYTDRLVDLLATHDDGLLAGYVEDESAVTWGRLRSVLTAQTGRARVHPVFAGSAITGAGVDALITGIANLLPAAEGDEDGPLSGTVFKVERGPAGEKIAYARIFTGMVRVRDRVRYRRHEAAKVTAISVFEAGDAVPRPAAGAGRIAKLWGLDDIRIGDPLGTPPDRPAGRHHFSPPTLETVVVPCRAADRAALHTALTQLAEQDPLINLRQDDIRQEISVSLYGEVQKEVIQATLADEHGVAVTFRETTTVCVERPVGVGAAVEWIGKEPNPFLGTVGLRIEPAPIDSGVEFRLGIELGSMPLAFLKAIEETIRETLRQGLHGWQVTDCRITLTHGAYWARQSHSHGVFDKSMSSTAGDFRNLTPLVLMDALARAGTRVYEPMHRFRLDVPADLFGAVLPVLARLDAVPRTSTARGTSYLVEGEVPAVRVHALEQRLPSLTRGEGVLESEFAHYRLVGGPAPSRPRWDHNPLNRKDYLLAVARRVTARPEQR</sequence>
<dbReference type="SUPFAM" id="SSF54211">
    <property type="entry name" value="Ribosomal protein S5 domain 2-like"/>
    <property type="match status" value="1"/>
</dbReference>
<dbReference type="PRINTS" id="PR01037">
    <property type="entry name" value="TCRTETOQM"/>
</dbReference>
<dbReference type="InterPro" id="IPR005517">
    <property type="entry name" value="Transl_elong_EFG/EF2_IV"/>
</dbReference>
<dbReference type="CDD" id="cd01684">
    <property type="entry name" value="Tet_like_IV"/>
    <property type="match status" value="1"/>
</dbReference>
<dbReference type="InterPro" id="IPR031157">
    <property type="entry name" value="G_TR_CS"/>
</dbReference>
<comment type="caution">
    <text evidence="5">The sequence shown here is derived from an EMBL/GenBank/DDBJ whole genome shotgun (WGS) entry which is preliminary data.</text>
</comment>
<dbReference type="InterPro" id="IPR000795">
    <property type="entry name" value="T_Tr_GTP-bd_dom"/>
</dbReference>
<dbReference type="Pfam" id="PF03144">
    <property type="entry name" value="GTP_EFTU_D2"/>
    <property type="match status" value="1"/>
</dbReference>
<name>A0ABP8S659_9ACTN</name>
<dbReference type="InterPro" id="IPR000640">
    <property type="entry name" value="EFG_V-like"/>
</dbReference>
<reference evidence="6" key="1">
    <citation type="journal article" date="2019" name="Int. J. Syst. Evol. Microbiol.">
        <title>The Global Catalogue of Microorganisms (GCM) 10K type strain sequencing project: providing services to taxonomists for standard genome sequencing and annotation.</title>
        <authorList>
            <consortium name="The Broad Institute Genomics Platform"/>
            <consortium name="The Broad Institute Genome Sequencing Center for Infectious Disease"/>
            <person name="Wu L."/>
            <person name="Ma J."/>
        </authorList>
    </citation>
    <scope>NUCLEOTIDE SEQUENCE [LARGE SCALE GENOMIC DNA]</scope>
    <source>
        <strain evidence="6">JCM 3175</strain>
    </source>
</reference>
<dbReference type="InterPro" id="IPR014721">
    <property type="entry name" value="Ribsml_uS5_D2-typ_fold_subgr"/>
</dbReference>
<dbReference type="SMART" id="SM00889">
    <property type="entry name" value="EFG_IV"/>
    <property type="match status" value="1"/>
</dbReference>
<dbReference type="Pfam" id="PF14492">
    <property type="entry name" value="EFG_III"/>
    <property type="match status" value="1"/>
</dbReference>
<keyword evidence="1" id="KW-0547">Nucleotide-binding</keyword>
<evidence type="ECO:0000256" key="3">
    <source>
        <dbReference type="ARBA" id="ARBA00023134"/>
    </source>
</evidence>
<dbReference type="Pfam" id="PF03764">
    <property type="entry name" value="EFG_IV"/>
    <property type="match status" value="1"/>
</dbReference>
<dbReference type="EMBL" id="BAABGU010000002">
    <property type="protein sequence ID" value="GAA4563104.1"/>
    <property type="molecule type" value="Genomic_DNA"/>
</dbReference>